<dbReference type="EMBL" id="JAAMOB010000005">
    <property type="protein sequence ID" value="KAF4112925.1"/>
    <property type="molecule type" value="Genomic_DNA"/>
</dbReference>
<feature type="coiled-coil region" evidence="1">
    <location>
        <begin position="216"/>
        <end position="292"/>
    </location>
</feature>
<feature type="compositionally biased region" description="Polar residues" evidence="2">
    <location>
        <begin position="413"/>
        <end position="428"/>
    </location>
</feature>
<feature type="region of interest" description="Disordered" evidence="2">
    <location>
        <begin position="380"/>
        <end position="453"/>
    </location>
</feature>
<dbReference type="PANTHER" id="PTHR47615">
    <property type="entry name" value="COILED-COIL DOMAIN-CONTAINING PROTEIN 158"/>
    <property type="match status" value="1"/>
</dbReference>
<evidence type="ECO:0008006" key="5">
    <source>
        <dbReference type="Google" id="ProtNLM"/>
    </source>
</evidence>
<keyword evidence="1" id="KW-0175">Coiled coil</keyword>
<dbReference type="AlphaFoldDB" id="A0A7J6D152"/>
<proteinExistence type="predicted"/>
<reference evidence="3 4" key="1">
    <citation type="submission" date="2020-04" db="EMBL/GenBank/DDBJ databases">
        <title>Chromosome-level genome assembly of a cyprinid fish Onychostoma macrolepis by integration of Nanopore Sequencing, Bionano and Hi-C technology.</title>
        <authorList>
            <person name="Wang D."/>
        </authorList>
    </citation>
    <scope>NUCLEOTIDE SEQUENCE [LARGE SCALE GENOMIC DNA]</scope>
    <source>
        <strain evidence="3">SWU-2019</strain>
        <tissue evidence="3">Muscle</tissue>
    </source>
</reference>
<feature type="region of interest" description="Disordered" evidence="2">
    <location>
        <begin position="490"/>
        <end position="512"/>
    </location>
</feature>
<feature type="coiled-coil region" evidence="1">
    <location>
        <begin position="86"/>
        <end position="141"/>
    </location>
</feature>
<comment type="caution">
    <text evidence="3">The sequence shown here is derived from an EMBL/GenBank/DDBJ whole genome shotgun (WGS) entry which is preliminary data.</text>
</comment>
<accession>A0A7J6D152</accession>
<dbReference type="PANTHER" id="PTHR47615:SF1">
    <property type="entry name" value="COILED-COIL DOMAIN-CONTAINING PROTEIN 158"/>
    <property type="match status" value="1"/>
</dbReference>
<feature type="compositionally biased region" description="Polar residues" evidence="2">
    <location>
        <begin position="490"/>
        <end position="505"/>
    </location>
</feature>
<evidence type="ECO:0000313" key="3">
    <source>
        <dbReference type="EMBL" id="KAF4112925.1"/>
    </source>
</evidence>
<protein>
    <recommendedName>
        <fullName evidence="5">Coiled-coil domain-containing protein 158</fullName>
    </recommendedName>
</protein>
<sequence length="512" mass="58680">MVLSRLTPPACNFCLITWKRSHLQALLKQHEVQQVHVQLEEVQGLLKVMMAEADDWMMSTELENVLHIIPNHSCTVGVQQYLINQFEQLRGENQQLKAALRQAELRLSIMEREKACQHAALSEKICNVDQLTSEKQQMTAELGVRRMQLTQLKEGQKALKELLGSKTCELERENLKLKTQLKTVRAVLDQANSSLRTLEGADVHGLKIALEMQKQITAKREQTDFLQSRIQGLEENIEKLKMEKHRQALLVMKQTQELLSERESRRRLESEVEALCSQERELKGKAERLEAALYKMSDSFAECQEFIQKQEQELMRLKLQHALDIKELQSQNLRNVSRSPVSSHTLQTHLPLDQHNVNGLMEMRVSDPIVELKSLRELRGGIAEEQGPHTTLSFRRGPKEDHKSRLPTGTRGAESTTRSARRITSYSEPGTFRTAEPNKRDNNSPLSDDTDNAVHLATGRRSPVHLLLTSDLPADRNYWLKMERPVNANQISANNQDELTRQASQKIKMDRP</sequence>
<gene>
    <name evidence="3" type="ORF">G5714_005470</name>
</gene>
<name>A0A7J6D152_9TELE</name>
<organism evidence="3 4">
    <name type="scientific">Onychostoma macrolepis</name>
    <dbReference type="NCBI Taxonomy" id="369639"/>
    <lineage>
        <taxon>Eukaryota</taxon>
        <taxon>Metazoa</taxon>
        <taxon>Chordata</taxon>
        <taxon>Craniata</taxon>
        <taxon>Vertebrata</taxon>
        <taxon>Euteleostomi</taxon>
        <taxon>Actinopterygii</taxon>
        <taxon>Neopterygii</taxon>
        <taxon>Teleostei</taxon>
        <taxon>Ostariophysi</taxon>
        <taxon>Cypriniformes</taxon>
        <taxon>Cyprinidae</taxon>
        <taxon>Acrossocheilinae</taxon>
        <taxon>Onychostoma</taxon>
    </lineage>
</organism>
<dbReference type="Pfam" id="PF15921">
    <property type="entry name" value="CCDC158"/>
    <property type="match status" value="1"/>
</dbReference>
<evidence type="ECO:0000256" key="2">
    <source>
        <dbReference type="SAM" id="MobiDB-lite"/>
    </source>
</evidence>
<evidence type="ECO:0000313" key="4">
    <source>
        <dbReference type="Proteomes" id="UP000579812"/>
    </source>
</evidence>
<evidence type="ECO:0000256" key="1">
    <source>
        <dbReference type="SAM" id="Coils"/>
    </source>
</evidence>
<dbReference type="InterPro" id="IPR031809">
    <property type="entry name" value="CCDC158"/>
</dbReference>
<dbReference type="Proteomes" id="UP000579812">
    <property type="component" value="Unassembled WGS sequence"/>
</dbReference>
<keyword evidence="4" id="KW-1185">Reference proteome</keyword>